<dbReference type="InterPro" id="IPR036259">
    <property type="entry name" value="MFS_trans_sf"/>
</dbReference>
<feature type="transmembrane region" description="Helical" evidence="7">
    <location>
        <begin position="112"/>
        <end position="130"/>
    </location>
</feature>
<feature type="compositionally biased region" description="Basic residues" evidence="6">
    <location>
        <begin position="1"/>
        <end position="13"/>
    </location>
</feature>
<feature type="transmembrane region" description="Helical" evidence="7">
    <location>
        <begin position="381"/>
        <end position="400"/>
    </location>
</feature>
<feature type="compositionally biased region" description="Basic and acidic residues" evidence="6">
    <location>
        <begin position="42"/>
        <end position="64"/>
    </location>
</feature>
<proteinExistence type="predicted"/>
<feature type="transmembrane region" description="Helical" evidence="7">
    <location>
        <begin position="506"/>
        <end position="532"/>
    </location>
</feature>
<feature type="transmembrane region" description="Helical" evidence="7">
    <location>
        <begin position="443"/>
        <end position="466"/>
    </location>
</feature>
<dbReference type="RefSeq" id="XP_030986934.1">
    <property type="nucleotide sequence ID" value="XM_031121922.1"/>
</dbReference>
<evidence type="ECO:0000256" key="2">
    <source>
        <dbReference type="ARBA" id="ARBA00022448"/>
    </source>
</evidence>
<dbReference type="FunFam" id="1.20.1250.20:FF:000018">
    <property type="entry name" value="MFS transporter permease"/>
    <property type="match status" value="1"/>
</dbReference>
<keyword evidence="8" id="KW-1185">Reference proteome</keyword>
<reference evidence="9" key="2">
    <citation type="submission" date="2019-10" db="EMBL/GenBank/DDBJ databases">
        <authorList>
            <consortium name="NCBI Genome Project"/>
        </authorList>
    </citation>
    <scope>NUCLEOTIDE SEQUENCE</scope>
    <source>
        <strain evidence="9">NI907</strain>
    </source>
</reference>
<feature type="transmembrane region" description="Helical" evidence="7">
    <location>
        <begin position="338"/>
        <end position="361"/>
    </location>
</feature>
<feature type="transmembrane region" description="Helical" evidence="7">
    <location>
        <begin position="204"/>
        <end position="227"/>
    </location>
</feature>
<dbReference type="FunFam" id="1.20.1250.20:FF:000013">
    <property type="entry name" value="MFS general substrate transporter"/>
    <property type="match status" value="1"/>
</dbReference>
<dbReference type="KEGG" id="pgri:PgNI_01850"/>
<evidence type="ECO:0008006" key="10">
    <source>
        <dbReference type="Google" id="ProtNLM"/>
    </source>
</evidence>
<organism evidence="8 9">
    <name type="scientific">Pyricularia grisea</name>
    <name type="common">Crabgrass-specific blast fungus</name>
    <name type="synonym">Magnaporthe grisea</name>
    <dbReference type="NCBI Taxonomy" id="148305"/>
    <lineage>
        <taxon>Eukaryota</taxon>
        <taxon>Fungi</taxon>
        <taxon>Dikarya</taxon>
        <taxon>Ascomycota</taxon>
        <taxon>Pezizomycotina</taxon>
        <taxon>Sordariomycetes</taxon>
        <taxon>Sordariomycetidae</taxon>
        <taxon>Magnaporthales</taxon>
        <taxon>Pyriculariaceae</taxon>
        <taxon>Pyricularia</taxon>
    </lineage>
</organism>
<dbReference type="PANTHER" id="PTHR43791:SF27">
    <property type="entry name" value="TRANSPORTER, PUTATIVE (AFU_ORTHOLOGUE AFUA_2G15730)-RELATED"/>
    <property type="match status" value="1"/>
</dbReference>
<accession>A0A6P8BIR5</accession>
<dbReference type="GO" id="GO:0016020">
    <property type="term" value="C:membrane"/>
    <property type="evidence" value="ECO:0007669"/>
    <property type="project" value="UniProtKB-SubCell"/>
</dbReference>
<sequence>MASSSHRSHHSHHKAYDNRRLIAKSSSSLSVDSEETWDDEEGVYHGREKDDAIELEALNRQRDDENNEDDDDDDDDEDGGGTRDSTSSLRSPKILYTANEEKVIVRKFDRNLVVFIALMYMLAFLDRSNIGNARIAGMDVDLQTSPPRDYWYTWAIQAFYVTYIGFEWMSLLWHVIPPHVYASLLVLSWGVVASLQAVAPSYPFLISLRALLGMGEAGFTGIPLYLCMFFKRDELAFRTAIFVSAAPLATSFASTLAWLILKLGEAGPITPWRLLFLAEGFPSAIVAVIAWRIVPDSPHTASYLTSREKKIARLRLPNQHQSPTRTTNTGHGVNLREALAVCIDPIAIIPALMLFLTNMAYSSLPVFLPTILEESMGHDRLGAQALSAPPYLVSFFFVLATAKLSDSVRSRSAFLVPFALTSALGYTTLAVSEHLLRLEPASALRYLAVYPAAVGFFCVVVLTVVWNVNNQPSRSRRGAVFAMMQTVGQCGPLLGARLYPRSQSPFYTQGMAVCAAAMLGVAGLALVLRWVLVRRNRALDARRASSYGGRGSRGGDVPGADAGFRYMI</sequence>
<feature type="compositionally biased region" description="Acidic residues" evidence="6">
    <location>
        <begin position="65"/>
        <end position="79"/>
    </location>
</feature>
<evidence type="ECO:0000256" key="4">
    <source>
        <dbReference type="ARBA" id="ARBA00022989"/>
    </source>
</evidence>
<comment type="subcellular location">
    <subcellularLocation>
        <location evidence="1">Membrane</location>
        <topology evidence="1">Multi-pass membrane protein</topology>
    </subcellularLocation>
</comment>
<dbReference type="SUPFAM" id="SSF103473">
    <property type="entry name" value="MFS general substrate transporter"/>
    <property type="match status" value="1"/>
</dbReference>
<evidence type="ECO:0000256" key="5">
    <source>
        <dbReference type="ARBA" id="ARBA00023136"/>
    </source>
</evidence>
<evidence type="ECO:0000313" key="8">
    <source>
        <dbReference type="Proteomes" id="UP000515153"/>
    </source>
</evidence>
<feature type="transmembrane region" description="Helical" evidence="7">
    <location>
        <begin position="150"/>
        <end position="173"/>
    </location>
</feature>
<keyword evidence="3 7" id="KW-0812">Transmembrane</keyword>
<evidence type="ECO:0000256" key="6">
    <source>
        <dbReference type="SAM" id="MobiDB-lite"/>
    </source>
</evidence>
<reference evidence="9" key="3">
    <citation type="submission" date="2025-08" db="UniProtKB">
        <authorList>
            <consortium name="RefSeq"/>
        </authorList>
    </citation>
    <scope>IDENTIFICATION</scope>
    <source>
        <strain evidence="9">NI907</strain>
    </source>
</reference>
<name>A0A6P8BIR5_PYRGI</name>
<evidence type="ECO:0000256" key="1">
    <source>
        <dbReference type="ARBA" id="ARBA00004141"/>
    </source>
</evidence>
<protein>
    <recommendedName>
        <fullName evidence="10">Major facilitator superfamily (MFS) profile domain-containing protein</fullName>
    </recommendedName>
</protein>
<feature type="transmembrane region" description="Helical" evidence="7">
    <location>
        <begin position="478"/>
        <end position="500"/>
    </location>
</feature>
<evidence type="ECO:0000256" key="7">
    <source>
        <dbReference type="SAM" id="Phobius"/>
    </source>
</evidence>
<feature type="transmembrane region" description="Helical" evidence="7">
    <location>
        <begin position="180"/>
        <end position="198"/>
    </location>
</feature>
<keyword evidence="2" id="KW-0813">Transport</keyword>
<keyword evidence="5 7" id="KW-0472">Membrane</keyword>
<dbReference type="AlphaFoldDB" id="A0A6P8BIR5"/>
<dbReference type="GeneID" id="41956834"/>
<gene>
    <name evidence="9" type="ORF">PgNI_01850</name>
</gene>
<evidence type="ECO:0000313" key="9">
    <source>
        <dbReference type="RefSeq" id="XP_030986934.1"/>
    </source>
</evidence>
<feature type="region of interest" description="Disordered" evidence="6">
    <location>
        <begin position="1"/>
        <end position="88"/>
    </location>
</feature>
<dbReference type="Proteomes" id="UP000515153">
    <property type="component" value="Unplaced"/>
</dbReference>
<reference evidence="9" key="1">
    <citation type="journal article" date="2019" name="Mol. Biol. Evol.">
        <title>Blast fungal genomes show frequent chromosomal changes, gene gains and losses, and effector gene turnover.</title>
        <authorList>
            <person name="Gomez Luciano L.B."/>
            <person name="Jason Tsai I."/>
            <person name="Chuma I."/>
            <person name="Tosa Y."/>
            <person name="Chen Y.H."/>
            <person name="Li J.Y."/>
            <person name="Li M.Y."/>
            <person name="Jade Lu M.Y."/>
            <person name="Nakayashiki H."/>
            <person name="Li W.H."/>
        </authorList>
    </citation>
    <scope>NUCLEOTIDE SEQUENCE</scope>
    <source>
        <strain evidence="9">NI907</strain>
    </source>
</reference>
<feature type="transmembrane region" description="Helical" evidence="7">
    <location>
        <begin position="272"/>
        <end position="294"/>
    </location>
</feature>
<feature type="compositionally biased region" description="Acidic residues" evidence="6">
    <location>
        <begin position="32"/>
        <end position="41"/>
    </location>
</feature>
<feature type="transmembrane region" description="Helical" evidence="7">
    <location>
        <begin position="239"/>
        <end position="260"/>
    </location>
</feature>
<dbReference type="Pfam" id="PF07690">
    <property type="entry name" value="MFS_1"/>
    <property type="match status" value="1"/>
</dbReference>
<dbReference type="InterPro" id="IPR011701">
    <property type="entry name" value="MFS"/>
</dbReference>
<feature type="transmembrane region" description="Helical" evidence="7">
    <location>
        <begin position="412"/>
        <end position="431"/>
    </location>
</feature>
<dbReference type="OrthoDB" id="2985014at2759"/>
<dbReference type="Gene3D" id="1.20.1250.20">
    <property type="entry name" value="MFS general substrate transporter like domains"/>
    <property type="match status" value="2"/>
</dbReference>
<keyword evidence="4 7" id="KW-1133">Transmembrane helix</keyword>
<evidence type="ECO:0000256" key="3">
    <source>
        <dbReference type="ARBA" id="ARBA00022692"/>
    </source>
</evidence>
<dbReference type="PANTHER" id="PTHR43791">
    <property type="entry name" value="PERMEASE-RELATED"/>
    <property type="match status" value="1"/>
</dbReference>
<dbReference type="GO" id="GO:0022857">
    <property type="term" value="F:transmembrane transporter activity"/>
    <property type="evidence" value="ECO:0007669"/>
    <property type="project" value="InterPro"/>
</dbReference>